<protein>
    <submittedName>
        <fullName evidence="1">Uncharacterized protein</fullName>
    </submittedName>
</protein>
<dbReference type="Proteomes" id="UP000000305">
    <property type="component" value="Unassembled WGS sequence"/>
</dbReference>
<evidence type="ECO:0000313" key="2">
    <source>
        <dbReference type="Proteomes" id="UP000000305"/>
    </source>
</evidence>
<dbReference type="EMBL" id="GL732650">
    <property type="protein sequence ID" value="EFX68718.1"/>
    <property type="molecule type" value="Genomic_DNA"/>
</dbReference>
<gene>
    <name evidence="1" type="ORF">DAPPUDRAFT_329835</name>
</gene>
<reference evidence="1 2" key="1">
    <citation type="journal article" date="2011" name="Science">
        <title>The ecoresponsive genome of Daphnia pulex.</title>
        <authorList>
            <person name="Colbourne J.K."/>
            <person name="Pfrender M.E."/>
            <person name="Gilbert D."/>
            <person name="Thomas W.K."/>
            <person name="Tucker A."/>
            <person name="Oakley T.H."/>
            <person name="Tokishita S."/>
            <person name="Aerts A."/>
            <person name="Arnold G.J."/>
            <person name="Basu M.K."/>
            <person name="Bauer D.J."/>
            <person name="Caceres C.E."/>
            <person name="Carmel L."/>
            <person name="Casola C."/>
            <person name="Choi J.H."/>
            <person name="Detter J.C."/>
            <person name="Dong Q."/>
            <person name="Dusheyko S."/>
            <person name="Eads B.D."/>
            <person name="Frohlich T."/>
            <person name="Geiler-Samerotte K.A."/>
            <person name="Gerlach D."/>
            <person name="Hatcher P."/>
            <person name="Jogdeo S."/>
            <person name="Krijgsveld J."/>
            <person name="Kriventseva E.V."/>
            <person name="Kultz D."/>
            <person name="Laforsch C."/>
            <person name="Lindquist E."/>
            <person name="Lopez J."/>
            <person name="Manak J.R."/>
            <person name="Muller J."/>
            <person name="Pangilinan J."/>
            <person name="Patwardhan R.P."/>
            <person name="Pitluck S."/>
            <person name="Pritham E.J."/>
            <person name="Rechtsteiner A."/>
            <person name="Rho M."/>
            <person name="Rogozin I.B."/>
            <person name="Sakarya O."/>
            <person name="Salamov A."/>
            <person name="Schaack S."/>
            <person name="Shapiro H."/>
            <person name="Shiga Y."/>
            <person name="Skalitzky C."/>
            <person name="Smith Z."/>
            <person name="Souvorov A."/>
            <person name="Sung W."/>
            <person name="Tang Z."/>
            <person name="Tsuchiya D."/>
            <person name="Tu H."/>
            <person name="Vos H."/>
            <person name="Wang M."/>
            <person name="Wolf Y.I."/>
            <person name="Yamagata H."/>
            <person name="Yamada T."/>
            <person name="Ye Y."/>
            <person name="Shaw J.R."/>
            <person name="Andrews J."/>
            <person name="Crease T.J."/>
            <person name="Tang H."/>
            <person name="Lucas S.M."/>
            <person name="Robertson H.M."/>
            <person name="Bork P."/>
            <person name="Koonin E.V."/>
            <person name="Zdobnov E.M."/>
            <person name="Grigoriev I.V."/>
            <person name="Lynch M."/>
            <person name="Boore J.L."/>
        </authorList>
    </citation>
    <scope>NUCLEOTIDE SEQUENCE [LARGE SCALE GENOMIC DNA]</scope>
</reference>
<proteinExistence type="predicted"/>
<sequence>MRCQEERKTEKVQVETKLKDSLNIPTGLSRPGTLTSKAATVKSKANTYKCKESRNSCSSTSVPAGLQVETKMKDSFDIEKLDIPTGLSRPGPLTSKTAKSLMQFNICTSWPSNGKKLKDSLDKPTGLSRSDTLTSKAAKVKRKANTYKGKESRNSCSLTYVPAGLQENAKLKDSLDIEKMDIPTGCHMSGKLILEAAKSKNMVFLPFVIPAVHHLNQLFPQTGFVTRELSKSGVYPTTMEELKCLFCAFGPLKRCIVYEHYEWYTLKRRLMTVCNDCFGSYGWVTVYHEVKMAESNASTSSEQQTGYSDSSNMVE</sequence>
<dbReference type="HOGENOM" id="CLU_883549_0_0_1"/>
<dbReference type="KEGG" id="dpx:DAPPUDRAFT_329835"/>
<name>E9HHR5_DAPPU</name>
<keyword evidence="2" id="KW-1185">Reference proteome</keyword>
<accession>E9HHR5</accession>
<organism evidence="1 2">
    <name type="scientific">Daphnia pulex</name>
    <name type="common">Water flea</name>
    <dbReference type="NCBI Taxonomy" id="6669"/>
    <lineage>
        <taxon>Eukaryota</taxon>
        <taxon>Metazoa</taxon>
        <taxon>Ecdysozoa</taxon>
        <taxon>Arthropoda</taxon>
        <taxon>Crustacea</taxon>
        <taxon>Branchiopoda</taxon>
        <taxon>Diplostraca</taxon>
        <taxon>Cladocera</taxon>
        <taxon>Anomopoda</taxon>
        <taxon>Daphniidae</taxon>
        <taxon>Daphnia</taxon>
    </lineage>
</organism>
<dbReference type="AlphaFoldDB" id="E9HHR5"/>
<dbReference type="InParanoid" id="E9HHR5"/>
<evidence type="ECO:0000313" key="1">
    <source>
        <dbReference type="EMBL" id="EFX68718.1"/>
    </source>
</evidence>